<reference evidence="1" key="2">
    <citation type="submission" date="2007-03" db="EMBL/GenBank/DDBJ databases">
        <authorList>
            <consortium name="The International Medicago Genome Annotation Group"/>
        </authorList>
    </citation>
    <scope>NUCLEOTIDE SEQUENCE</scope>
</reference>
<evidence type="ECO:0000313" key="1">
    <source>
        <dbReference type="EMBL" id="ABN08411.1"/>
    </source>
</evidence>
<proteinExistence type="predicted"/>
<organism evidence="1">
    <name type="scientific">Medicago truncatula</name>
    <name type="common">Barrel medic</name>
    <name type="synonym">Medicago tribuloides</name>
    <dbReference type="NCBI Taxonomy" id="3880"/>
    <lineage>
        <taxon>Eukaryota</taxon>
        <taxon>Viridiplantae</taxon>
        <taxon>Streptophyta</taxon>
        <taxon>Embryophyta</taxon>
        <taxon>Tracheophyta</taxon>
        <taxon>Spermatophyta</taxon>
        <taxon>Magnoliopsida</taxon>
        <taxon>eudicotyledons</taxon>
        <taxon>Gunneridae</taxon>
        <taxon>Pentapetalae</taxon>
        <taxon>rosids</taxon>
        <taxon>fabids</taxon>
        <taxon>Fabales</taxon>
        <taxon>Fabaceae</taxon>
        <taxon>Papilionoideae</taxon>
        <taxon>50 kb inversion clade</taxon>
        <taxon>NPAAA clade</taxon>
        <taxon>Hologalegina</taxon>
        <taxon>IRL clade</taxon>
        <taxon>Trifolieae</taxon>
        <taxon>Medicago</taxon>
    </lineage>
</organism>
<dbReference type="AlphaFoldDB" id="A2Q461"/>
<accession>A2Q461</accession>
<sequence length="73" mass="7974">MCLALSISSLLSPRVRRPLSLSARVAHAPGMANPRATAVPRGRIQLVELFHHFPPPTQIFPSFNTLHCKASTC</sequence>
<reference evidence="1" key="1">
    <citation type="submission" date="2005-01" db="EMBL/GenBank/DDBJ databases">
        <authorList>
            <person name="Town C.D."/>
        </authorList>
    </citation>
    <scope>NUCLEOTIDE SEQUENCE</scope>
</reference>
<protein>
    <submittedName>
        <fullName evidence="1">Uncharacterized protein</fullName>
    </submittedName>
</protein>
<gene>
    <name evidence="1" type="ORF">MtrDRAFT_AC155896g29v2</name>
</gene>
<dbReference type="EMBL" id="AC155896">
    <property type="protein sequence ID" value="ABN08411.1"/>
    <property type="molecule type" value="Genomic_DNA"/>
</dbReference>
<name>A2Q461_MEDTR</name>